<evidence type="ECO:0000313" key="5">
    <source>
        <dbReference type="EMBL" id="VDM59661.1"/>
    </source>
</evidence>
<dbReference type="AlphaFoldDB" id="A0A158PIX4"/>
<keyword evidence="2" id="KW-0539">Nucleus</keyword>
<proteinExistence type="predicted"/>
<evidence type="ECO:0000313" key="7">
    <source>
        <dbReference type="WBParaSite" id="ACOC_0000807501-mRNA-1"/>
    </source>
</evidence>
<feature type="region of interest" description="Disordered" evidence="3">
    <location>
        <begin position="1"/>
        <end position="28"/>
    </location>
</feature>
<dbReference type="Proteomes" id="UP000267027">
    <property type="component" value="Unassembled WGS sequence"/>
</dbReference>
<sequence>MGRKDKSRSARRTGSPIGEPQDLPTESEVSEGVYEVECIVAHRVRHGSTEYKVRWCGWSEEFDEWLDPSNMDCPEAVREYWEKVSSRTGVNQQRLDICGRKSFYSKRHVQSSKAKRKLEMDTQHQYRSSGNAIVDSSDTNGNTCDSTIHVINDKSDILGQGQSKRKERKVETVVRSSLLTKSGVAQSLANTISPLASSSLSTAGDISGNSCTSSVNNLVHVSTIDTPSANGHEEAAEVDMDVSASADSTIHAANKEPGSQKWFIGPHGFERGLTALIRGFEEHYVRCRQNKHPLQEFVELQKRNWNESQKELIHV</sequence>
<dbReference type="InterPro" id="IPR023780">
    <property type="entry name" value="Chromo_domain"/>
</dbReference>
<dbReference type="InterPro" id="IPR051219">
    <property type="entry name" value="Heterochromatin_chromo-domain"/>
</dbReference>
<evidence type="ECO:0000259" key="4">
    <source>
        <dbReference type="PROSITE" id="PS50013"/>
    </source>
</evidence>
<dbReference type="EMBL" id="UYYA01004112">
    <property type="protein sequence ID" value="VDM59661.1"/>
    <property type="molecule type" value="Genomic_DNA"/>
</dbReference>
<evidence type="ECO:0000256" key="1">
    <source>
        <dbReference type="ARBA" id="ARBA00004123"/>
    </source>
</evidence>
<protein>
    <submittedName>
        <fullName evidence="7">Chromo domain-containing protein</fullName>
    </submittedName>
</protein>
<dbReference type="InterPro" id="IPR016197">
    <property type="entry name" value="Chromo-like_dom_sf"/>
</dbReference>
<keyword evidence="6" id="KW-1185">Reference proteome</keyword>
<organism evidence="7">
    <name type="scientific">Angiostrongylus costaricensis</name>
    <name type="common">Nematode worm</name>
    <dbReference type="NCBI Taxonomy" id="334426"/>
    <lineage>
        <taxon>Eukaryota</taxon>
        <taxon>Metazoa</taxon>
        <taxon>Ecdysozoa</taxon>
        <taxon>Nematoda</taxon>
        <taxon>Chromadorea</taxon>
        <taxon>Rhabditida</taxon>
        <taxon>Rhabditina</taxon>
        <taxon>Rhabditomorpha</taxon>
        <taxon>Strongyloidea</taxon>
        <taxon>Metastrongylidae</taxon>
        <taxon>Angiostrongylus</taxon>
    </lineage>
</organism>
<reference evidence="7" key="1">
    <citation type="submission" date="2016-04" db="UniProtKB">
        <authorList>
            <consortium name="WormBaseParasite"/>
        </authorList>
    </citation>
    <scope>IDENTIFICATION</scope>
</reference>
<dbReference type="WBParaSite" id="ACOC_0000807501-mRNA-1">
    <property type="protein sequence ID" value="ACOC_0000807501-mRNA-1"/>
    <property type="gene ID" value="ACOC_0000807501"/>
</dbReference>
<feature type="compositionally biased region" description="Basic residues" evidence="3">
    <location>
        <begin position="1"/>
        <end position="11"/>
    </location>
</feature>
<dbReference type="GO" id="GO:0005634">
    <property type="term" value="C:nucleus"/>
    <property type="evidence" value="ECO:0007669"/>
    <property type="project" value="UniProtKB-SubCell"/>
</dbReference>
<feature type="domain" description="Chromo" evidence="4">
    <location>
        <begin position="34"/>
        <end position="92"/>
    </location>
</feature>
<comment type="subcellular location">
    <subcellularLocation>
        <location evidence="1">Nucleus</location>
    </subcellularLocation>
</comment>
<dbReference type="Pfam" id="PF00385">
    <property type="entry name" value="Chromo"/>
    <property type="match status" value="1"/>
</dbReference>
<evidence type="ECO:0000256" key="2">
    <source>
        <dbReference type="ARBA" id="ARBA00023242"/>
    </source>
</evidence>
<dbReference type="OrthoDB" id="5376140at2759"/>
<dbReference type="InterPro" id="IPR000953">
    <property type="entry name" value="Chromo/chromo_shadow_dom"/>
</dbReference>
<dbReference type="CDD" id="cd00024">
    <property type="entry name" value="CD_CSD"/>
    <property type="match status" value="1"/>
</dbReference>
<evidence type="ECO:0000313" key="6">
    <source>
        <dbReference type="Proteomes" id="UP000267027"/>
    </source>
</evidence>
<dbReference type="STRING" id="334426.A0A158PIX4"/>
<name>A0A158PIX4_ANGCS</name>
<dbReference type="SMART" id="SM00298">
    <property type="entry name" value="CHROMO"/>
    <property type="match status" value="1"/>
</dbReference>
<gene>
    <name evidence="5" type="ORF">ACOC_LOCUS8076</name>
</gene>
<dbReference type="Gene3D" id="2.40.50.40">
    <property type="match status" value="1"/>
</dbReference>
<dbReference type="PANTHER" id="PTHR22812">
    <property type="entry name" value="CHROMOBOX PROTEIN"/>
    <property type="match status" value="1"/>
</dbReference>
<evidence type="ECO:0000256" key="3">
    <source>
        <dbReference type="SAM" id="MobiDB-lite"/>
    </source>
</evidence>
<dbReference type="SUPFAM" id="SSF54160">
    <property type="entry name" value="Chromo domain-like"/>
    <property type="match status" value="1"/>
</dbReference>
<dbReference type="PROSITE" id="PS50013">
    <property type="entry name" value="CHROMO_2"/>
    <property type="match status" value="1"/>
</dbReference>
<reference evidence="5 6" key="2">
    <citation type="submission" date="2018-11" db="EMBL/GenBank/DDBJ databases">
        <authorList>
            <consortium name="Pathogen Informatics"/>
        </authorList>
    </citation>
    <scope>NUCLEOTIDE SEQUENCE [LARGE SCALE GENOMIC DNA]</scope>
    <source>
        <strain evidence="5 6">Costa Rica</strain>
    </source>
</reference>
<accession>A0A158PIX4</accession>